<organism evidence="1 2">
    <name type="scientific">Nocardioides panacisoli</name>
    <dbReference type="NCBI Taxonomy" id="627624"/>
    <lineage>
        <taxon>Bacteria</taxon>
        <taxon>Bacillati</taxon>
        <taxon>Actinomycetota</taxon>
        <taxon>Actinomycetes</taxon>
        <taxon>Propionibacteriales</taxon>
        <taxon>Nocardioidaceae</taxon>
        <taxon>Nocardioides</taxon>
    </lineage>
</organism>
<reference evidence="2" key="1">
    <citation type="journal article" date="2019" name="Int. J. Syst. Evol. Microbiol.">
        <title>The Global Catalogue of Microorganisms (GCM) 10K type strain sequencing project: providing services to taxonomists for standard genome sequencing and annotation.</title>
        <authorList>
            <consortium name="The Broad Institute Genomics Platform"/>
            <consortium name="The Broad Institute Genome Sequencing Center for Infectious Disease"/>
            <person name="Wu L."/>
            <person name="Ma J."/>
        </authorList>
    </citation>
    <scope>NUCLEOTIDE SEQUENCE [LARGE SCALE GENOMIC DNA]</scope>
    <source>
        <strain evidence="2">JCM 16953</strain>
    </source>
</reference>
<proteinExistence type="predicted"/>
<accession>A0ABP7J0L1</accession>
<dbReference type="EMBL" id="BAABAH010000016">
    <property type="protein sequence ID" value="GAA3831664.1"/>
    <property type="molecule type" value="Genomic_DNA"/>
</dbReference>
<evidence type="ECO:0008006" key="3">
    <source>
        <dbReference type="Google" id="ProtNLM"/>
    </source>
</evidence>
<evidence type="ECO:0000313" key="2">
    <source>
        <dbReference type="Proteomes" id="UP001501821"/>
    </source>
</evidence>
<protein>
    <recommendedName>
        <fullName evidence="3">Type IV toxin-antitoxin system AbiEi family antitoxin domain-containing protein</fullName>
    </recommendedName>
</protein>
<keyword evidence="2" id="KW-1185">Reference proteome</keyword>
<evidence type="ECO:0000313" key="1">
    <source>
        <dbReference type="EMBL" id="GAA3831664.1"/>
    </source>
</evidence>
<dbReference type="Proteomes" id="UP001501821">
    <property type="component" value="Unassembled WGS sequence"/>
</dbReference>
<sequence length="142" mass="15527">MDTEAAQGLEMLADVSLEGEDSDRWHNPTLVVACPATFHRSWVLGVRRSTSGQLSCMEPIQHILDEQDGVFSRVQAAGAGLDATAVKRRLRRREWVAVHAGVYVSHTGPLTWRQRAWAAVLACWPECPADGEHDRGIGGQAG</sequence>
<name>A0ABP7J0L1_9ACTN</name>
<comment type="caution">
    <text evidence="1">The sequence shown here is derived from an EMBL/GenBank/DDBJ whole genome shotgun (WGS) entry which is preliminary data.</text>
</comment>
<gene>
    <name evidence="1" type="ORF">GCM10022242_36190</name>
</gene>